<dbReference type="InterPro" id="IPR036875">
    <property type="entry name" value="Znf_CCHC_sf"/>
</dbReference>
<dbReference type="EMBL" id="LSYV01000220">
    <property type="protein sequence ID" value="KXZ42019.1"/>
    <property type="molecule type" value="Genomic_DNA"/>
</dbReference>
<keyword evidence="4" id="KW-1185">Reference proteome</keyword>
<keyword evidence="1" id="KW-0862">Zinc</keyword>
<dbReference type="GO" id="GO:0003676">
    <property type="term" value="F:nucleic acid binding"/>
    <property type="evidence" value="ECO:0007669"/>
    <property type="project" value="InterPro"/>
</dbReference>
<comment type="caution">
    <text evidence="3">The sequence shown here is derived from an EMBL/GenBank/DDBJ whole genome shotgun (WGS) entry which is preliminary data.</text>
</comment>
<protein>
    <recommendedName>
        <fullName evidence="2">CCHC-type domain-containing protein</fullName>
    </recommendedName>
</protein>
<dbReference type="AlphaFoldDB" id="A0A150FWP4"/>
<accession>A0A150FWP4</accession>
<keyword evidence="1" id="KW-0479">Metal-binding</keyword>
<evidence type="ECO:0000256" key="1">
    <source>
        <dbReference type="PROSITE-ProRule" id="PRU00047"/>
    </source>
</evidence>
<organism evidence="3 4">
    <name type="scientific">Gonium pectorale</name>
    <name type="common">Green alga</name>
    <dbReference type="NCBI Taxonomy" id="33097"/>
    <lineage>
        <taxon>Eukaryota</taxon>
        <taxon>Viridiplantae</taxon>
        <taxon>Chlorophyta</taxon>
        <taxon>core chlorophytes</taxon>
        <taxon>Chlorophyceae</taxon>
        <taxon>CS clade</taxon>
        <taxon>Chlamydomonadales</taxon>
        <taxon>Volvocaceae</taxon>
        <taxon>Gonium</taxon>
    </lineage>
</organism>
<keyword evidence="1" id="KW-0863">Zinc-finger</keyword>
<dbReference type="Pfam" id="PF14223">
    <property type="entry name" value="Retrotran_gag_2"/>
    <property type="match status" value="1"/>
</dbReference>
<feature type="domain" description="CCHC-type" evidence="2">
    <location>
        <begin position="128"/>
        <end position="144"/>
    </location>
</feature>
<dbReference type="SUPFAM" id="SSF57756">
    <property type="entry name" value="Retrovirus zinc finger-like domains"/>
    <property type="match status" value="1"/>
</dbReference>
<dbReference type="OrthoDB" id="1751483at2759"/>
<dbReference type="Pfam" id="PF00098">
    <property type="entry name" value="zf-CCHC"/>
    <property type="match status" value="1"/>
</dbReference>
<evidence type="ECO:0000313" key="3">
    <source>
        <dbReference type="EMBL" id="KXZ42019.1"/>
    </source>
</evidence>
<dbReference type="SMART" id="SM00343">
    <property type="entry name" value="ZnF_C2HC"/>
    <property type="match status" value="1"/>
</dbReference>
<evidence type="ECO:0000313" key="4">
    <source>
        <dbReference type="Proteomes" id="UP000075714"/>
    </source>
</evidence>
<proteinExistence type="predicted"/>
<name>A0A150FWP4_GONPE</name>
<dbReference type="Gene3D" id="4.10.60.10">
    <property type="entry name" value="Zinc finger, CCHC-type"/>
    <property type="match status" value="1"/>
</dbReference>
<evidence type="ECO:0000259" key="2">
    <source>
        <dbReference type="PROSITE" id="PS50158"/>
    </source>
</evidence>
<reference evidence="4" key="1">
    <citation type="journal article" date="2016" name="Nat. Commun.">
        <title>The Gonium pectorale genome demonstrates co-option of cell cycle regulation during the evolution of multicellularity.</title>
        <authorList>
            <person name="Hanschen E.R."/>
            <person name="Marriage T.N."/>
            <person name="Ferris P.J."/>
            <person name="Hamaji T."/>
            <person name="Toyoda A."/>
            <person name="Fujiyama A."/>
            <person name="Neme R."/>
            <person name="Noguchi H."/>
            <person name="Minakuchi Y."/>
            <person name="Suzuki M."/>
            <person name="Kawai-Toyooka H."/>
            <person name="Smith D.R."/>
            <person name="Sparks H."/>
            <person name="Anderson J."/>
            <person name="Bakaric R."/>
            <person name="Luria V."/>
            <person name="Karger A."/>
            <person name="Kirschner M.W."/>
            <person name="Durand P.M."/>
            <person name="Michod R.E."/>
            <person name="Nozaki H."/>
            <person name="Olson B.J."/>
        </authorList>
    </citation>
    <scope>NUCLEOTIDE SEQUENCE [LARGE SCALE GENOMIC DNA]</scope>
    <source>
        <strain evidence="4">NIES-2863</strain>
    </source>
</reference>
<sequence length="144" mass="16315">MGDPVDEEKSGKVLGYFILYADEVHGEMIERWKTAKEAWAGLEALYKAKSKANLVQLKKQFNALQLLAGLPAEYNNITSIIENRTDDPTMDQVLAALILEEQKIGRQNDPLEATALMAKVKDWKADKRCNHCKEPGHFKRECPK</sequence>
<dbReference type="GO" id="GO:0008270">
    <property type="term" value="F:zinc ion binding"/>
    <property type="evidence" value="ECO:0007669"/>
    <property type="project" value="UniProtKB-KW"/>
</dbReference>
<dbReference type="PROSITE" id="PS50158">
    <property type="entry name" value="ZF_CCHC"/>
    <property type="match status" value="1"/>
</dbReference>
<dbReference type="Proteomes" id="UP000075714">
    <property type="component" value="Unassembled WGS sequence"/>
</dbReference>
<dbReference type="InterPro" id="IPR001878">
    <property type="entry name" value="Znf_CCHC"/>
</dbReference>
<gene>
    <name evidence="3" type="ORF">GPECTOR_221g477</name>
</gene>